<keyword evidence="2" id="KW-0472">Membrane</keyword>
<feature type="region of interest" description="Disordered" evidence="1">
    <location>
        <begin position="1"/>
        <end position="66"/>
    </location>
</feature>
<dbReference type="EMBL" id="JBHSCQ010000017">
    <property type="protein sequence ID" value="MFC4266195.1"/>
    <property type="molecule type" value="Genomic_DNA"/>
</dbReference>
<organism evidence="3 4">
    <name type="scientific">Arthrobacter cryoconiti</name>
    <dbReference type="NCBI Taxonomy" id="748907"/>
    <lineage>
        <taxon>Bacteria</taxon>
        <taxon>Bacillati</taxon>
        <taxon>Actinomycetota</taxon>
        <taxon>Actinomycetes</taxon>
        <taxon>Micrococcales</taxon>
        <taxon>Micrococcaceae</taxon>
        <taxon>Arthrobacter</taxon>
    </lineage>
</organism>
<evidence type="ECO:0000256" key="2">
    <source>
        <dbReference type="SAM" id="Phobius"/>
    </source>
</evidence>
<dbReference type="Proteomes" id="UP001595773">
    <property type="component" value="Unassembled WGS sequence"/>
</dbReference>
<evidence type="ECO:0000313" key="3">
    <source>
        <dbReference type="EMBL" id="MFC4266195.1"/>
    </source>
</evidence>
<feature type="transmembrane region" description="Helical" evidence="2">
    <location>
        <begin position="221"/>
        <end position="239"/>
    </location>
</feature>
<keyword evidence="2" id="KW-1133">Transmembrane helix</keyword>
<name>A0ABV8R130_9MICC</name>
<evidence type="ECO:0000256" key="1">
    <source>
        <dbReference type="SAM" id="MobiDB-lite"/>
    </source>
</evidence>
<keyword evidence="4" id="KW-1185">Reference proteome</keyword>
<dbReference type="RefSeq" id="WP_230067018.1">
    <property type="nucleotide sequence ID" value="NZ_BAABLL010000008.1"/>
</dbReference>
<proteinExistence type="predicted"/>
<gene>
    <name evidence="3" type="ORF">ACFOW9_11340</name>
</gene>
<sequence length="280" mass="28636">MTTPEETPQERTPSRPATHESLPEEPQSGSPTAGSAASGKLIADAPTADAASAGSTRRGSYGEIAPGVPRYGQYAPEGWVPPASLGSPDAGSSLARPAASAYPGFAGSNGPNTGLSHRGPGPLPPGVHFAAPRPVVWASRLIMAAGALQLVSALLLMAVLFLPTARTTVVDALKSAMPSDPAYAQLLSEPAFVTSVLVIAAIVSLLGAVIYFWLAAKIRKGANWARITALVLAAVSLLGLVQPNYLAIIQIGLGVIAVAILFRSPAKEYFAGPAKGPRGY</sequence>
<protein>
    <recommendedName>
        <fullName evidence="5">Integral membrane protein</fullName>
    </recommendedName>
</protein>
<feature type="transmembrane region" description="Helical" evidence="2">
    <location>
        <begin position="191"/>
        <end position="214"/>
    </location>
</feature>
<accession>A0ABV8R130</accession>
<reference evidence="4" key="1">
    <citation type="journal article" date="2019" name="Int. J. Syst. Evol. Microbiol.">
        <title>The Global Catalogue of Microorganisms (GCM) 10K type strain sequencing project: providing services to taxonomists for standard genome sequencing and annotation.</title>
        <authorList>
            <consortium name="The Broad Institute Genomics Platform"/>
            <consortium name="The Broad Institute Genome Sequencing Center for Infectious Disease"/>
            <person name="Wu L."/>
            <person name="Ma J."/>
        </authorList>
    </citation>
    <scope>NUCLEOTIDE SEQUENCE [LARGE SCALE GENOMIC DNA]</scope>
    <source>
        <strain evidence="4">CGMCC 1.10698</strain>
    </source>
</reference>
<feature type="compositionally biased region" description="Basic and acidic residues" evidence="1">
    <location>
        <begin position="8"/>
        <end position="22"/>
    </location>
</feature>
<evidence type="ECO:0008006" key="5">
    <source>
        <dbReference type="Google" id="ProtNLM"/>
    </source>
</evidence>
<keyword evidence="2" id="KW-0812">Transmembrane</keyword>
<comment type="caution">
    <text evidence="3">The sequence shown here is derived from an EMBL/GenBank/DDBJ whole genome shotgun (WGS) entry which is preliminary data.</text>
</comment>
<feature type="transmembrane region" description="Helical" evidence="2">
    <location>
        <begin position="245"/>
        <end position="262"/>
    </location>
</feature>
<feature type="transmembrane region" description="Helical" evidence="2">
    <location>
        <begin position="141"/>
        <end position="162"/>
    </location>
</feature>
<evidence type="ECO:0000313" key="4">
    <source>
        <dbReference type="Proteomes" id="UP001595773"/>
    </source>
</evidence>
<feature type="compositionally biased region" description="Low complexity" evidence="1">
    <location>
        <begin position="28"/>
        <end position="56"/>
    </location>
</feature>